<keyword evidence="5" id="KW-0012">Acyltransferase</keyword>
<dbReference type="SUPFAM" id="SSF55729">
    <property type="entry name" value="Acyl-CoA N-acyltransferases (Nat)"/>
    <property type="match status" value="1"/>
</dbReference>
<evidence type="ECO:0000256" key="4">
    <source>
        <dbReference type="ARBA" id="ARBA00023098"/>
    </source>
</evidence>
<proteinExistence type="predicted"/>
<reference evidence="8" key="1">
    <citation type="journal article" date="2019" name="Int. J. Syst. Evol. Microbiol.">
        <title>The Global Catalogue of Microorganisms (GCM) 10K type strain sequencing project: providing services to taxonomists for standard genome sequencing and annotation.</title>
        <authorList>
            <consortium name="The Broad Institute Genomics Platform"/>
            <consortium name="The Broad Institute Genome Sequencing Center for Infectious Disease"/>
            <person name="Wu L."/>
            <person name="Ma J."/>
        </authorList>
    </citation>
    <scope>NUCLEOTIDE SEQUENCE [LARGE SCALE GENOMIC DNA]</scope>
    <source>
        <strain evidence="8">JCM 4805</strain>
    </source>
</reference>
<evidence type="ECO:0000256" key="1">
    <source>
        <dbReference type="ARBA" id="ARBA00005189"/>
    </source>
</evidence>
<dbReference type="Pfam" id="PF13444">
    <property type="entry name" value="Acetyltransf_5"/>
    <property type="match status" value="1"/>
</dbReference>
<gene>
    <name evidence="7" type="ORF">GCM10010361_40080</name>
</gene>
<dbReference type="InterPro" id="IPR052351">
    <property type="entry name" value="Ornithine_N-alpha-AT"/>
</dbReference>
<evidence type="ECO:0000313" key="8">
    <source>
        <dbReference type="Proteomes" id="UP001500909"/>
    </source>
</evidence>
<dbReference type="Proteomes" id="UP001500909">
    <property type="component" value="Unassembled WGS sequence"/>
</dbReference>
<dbReference type="Gene3D" id="3.40.630.30">
    <property type="match status" value="1"/>
</dbReference>
<dbReference type="PANTHER" id="PTHR37323">
    <property type="entry name" value="GCN5-RELATED N-ACETYLTRANSFERASE"/>
    <property type="match status" value="1"/>
</dbReference>
<evidence type="ECO:0000256" key="5">
    <source>
        <dbReference type="ARBA" id="ARBA00023315"/>
    </source>
</evidence>
<evidence type="ECO:0000256" key="3">
    <source>
        <dbReference type="ARBA" id="ARBA00022679"/>
    </source>
</evidence>
<comment type="caution">
    <text evidence="7">The sequence shown here is derived from an EMBL/GenBank/DDBJ whole genome shotgun (WGS) entry which is preliminary data.</text>
</comment>
<keyword evidence="4" id="KW-0443">Lipid metabolism</keyword>
<evidence type="ECO:0000313" key="7">
    <source>
        <dbReference type="EMBL" id="GAA0471916.1"/>
    </source>
</evidence>
<keyword evidence="2" id="KW-0444">Lipid biosynthesis</keyword>
<dbReference type="EMBL" id="BAAABY010000029">
    <property type="protein sequence ID" value="GAA0471916.1"/>
    <property type="molecule type" value="Genomic_DNA"/>
</dbReference>
<organism evidence="7 8">
    <name type="scientific">Streptomyces olivaceiscleroticus</name>
    <dbReference type="NCBI Taxonomy" id="68245"/>
    <lineage>
        <taxon>Bacteria</taxon>
        <taxon>Bacillati</taxon>
        <taxon>Actinomycetota</taxon>
        <taxon>Actinomycetes</taxon>
        <taxon>Kitasatosporales</taxon>
        <taxon>Streptomycetaceae</taxon>
        <taxon>Streptomyces</taxon>
    </lineage>
</organism>
<sequence>MHMLSGSTTVAATGSYVISVADTAGEIRAAQRLRRRVRAGEEGAAPRTPRAGRDADGFDAHADHLIVTDTTSREVVGTYRLLPSGRTETLRAEAEFDLRALQPLRGRMVEAGPSCVHPDHRTGAVIDLMWAGLTRYVLLSGARHLAGCASVPLDDGGQAASSAWLLGNAKHCAPVELRVHPYRPWTPRGVSENEPSYTLLPPLLRGCLRAGAWLCGAPAHDPDSGVADFFLLLDTERTDDRHRSHFPGE</sequence>
<evidence type="ECO:0000256" key="6">
    <source>
        <dbReference type="SAM" id="MobiDB-lite"/>
    </source>
</evidence>
<name>A0ABP3K5G4_9ACTN</name>
<protein>
    <submittedName>
        <fullName evidence="7">GNAT family N-acetyltransferase</fullName>
    </submittedName>
</protein>
<dbReference type="InterPro" id="IPR016181">
    <property type="entry name" value="Acyl_CoA_acyltransferase"/>
</dbReference>
<keyword evidence="8" id="KW-1185">Reference proteome</keyword>
<feature type="region of interest" description="Disordered" evidence="6">
    <location>
        <begin position="38"/>
        <end position="57"/>
    </location>
</feature>
<dbReference type="PANTHER" id="PTHR37323:SF1">
    <property type="entry name" value="L-ORNITHINE N(ALPHA)-ACYLTRANSFERASE"/>
    <property type="match status" value="1"/>
</dbReference>
<keyword evidence="3" id="KW-0808">Transferase</keyword>
<accession>A0ABP3K5G4</accession>
<evidence type="ECO:0000256" key="2">
    <source>
        <dbReference type="ARBA" id="ARBA00022516"/>
    </source>
</evidence>
<comment type="pathway">
    <text evidence="1">Lipid metabolism.</text>
</comment>